<comment type="caution">
    <text evidence="1">The sequence shown here is derived from an EMBL/GenBank/DDBJ whole genome shotgun (WGS) entry which is preliminary data.</text>
</comment>
<organism evidence="1 2">
    <name type="scientific">Phytophthora megakarya</name>
    <dbReference type="NCBI Taxonomy" id="4795"/>
    <lineage>
        <taxon>Eukaryota</taxon>
        <taxon>Sar</taxon>
        <taxon>Stramenopiles</taxon>
        <taxon>Oomycota</taxon>
        <taxon>Peronosporomycetes</taxon>
        <taxon>Peronosporales</taxon>
        <taxon>Peronosporaceae</taxon>
        <taxon>Phytophthora</taxon>
    </lineage>
</organism>
<dbReference type="OrthoDB" id="127577at2759"/>
<keyword evidence="2" id="KW-1185">Reference proteome</keyword>
<evidence type="ECO:0000313" key="2">
    <source>
        <dbReference type="Proteomes" id="UP000198211"/>
    </source>
</evidence>
<protein>
    <submittedName>
        <fullName evidence="1">Uncharacterized protein</fullName>
    </submittedName>
</protein>
<accession>A0A225VIT3</accession>
<name>A0A225VIT3_9STRA</name>
<proteinExistence type="predicted"/>
<evidence type="ECO:0000313" key="1">
    <source>
        <dbReference type="EMBL" id="OWZ05496.1"/>
    </source>
</evidence>
<dbReference type="EMBL" id="NBNE01004404">
    <property type="protein sequence ID" value="OWZ05496.1"/>
    <property type="molecule type" value="Genomic_DNA"/>
</dbReference>
<sequence length="68" mass="7912">MMESHFLNLHKLKRFVYAIMLSNLRNDVEHGIVDPILELKRLYPGREHTESVAAATASLFTHYVTDRD</sequence>
<gene>
    <name evidence="1" type="ORF">PHMEG_00022408</name>
</gene>
<dbReference type="AlphaFoldDB" id="A0A225VIT3"/>
<dbReference type="Proteomes" id="UP000198211">
    <property type="component" value="Unassembled WGS sequence"/>
</dbReference>
<reference evidence="2" key="1">
    <citation type="submission" date="2017-03" db="EMBL/GenBank/DDBJ databases">
        <title>Phytopthora megakarya and P. palmivora, two closely related causual agents of cacao black pod achieved similar genome size and gene model numbers by different mechanisms.</title>
        <authorList>
            <person name="Ali S."/>
            <person name="Shao J."/>
            <person name="Larry D.J."/>
            <person name="Kronmiller B."/>
            <person name="Shen D."/>
            <person name="Strem M.D."/>
            <person name="Melnick R.L."/>
            <person name="Guiltinan M.J."/>
            <person name="Tyler B.M."/>
            <person name="Meinhardt L.W."/>
            <person name="Bailey B.A."/>
        </authorList>
    </citation>
    <scope>NUCLEOTIDE SEQUENCE [LARGE SCALE GENOMIC DNA]</scope>
    <source>
        <strain evidence="2">zdho120</strain>
    </source>
</reference>